<proteinExistence type="predicted"/>
<evidence type="ECO:0000313" key="2">
    <source>
        <dbReference type="Proteomes" id="UP001345963"/>
    </source>
</evidence>
<dbReference type="Proteomes" id="UP001345963">
    <property type="component" value="Unassembled WGS sequence"/>
</dbReference>
<sequence>MWSSGSPLSSTQMAEPGLRPEELIFGIFMQGLTPNPPDAVHLFPAKNHGVRLRGAYSHPGRFILSSIMLQCKLEAMASRSQQNRIIREKQRSDNLHTKAHFFLYQSLPSILEQNTVSHLTTISVKGWHPLSGGS</sequence>
<organism evidence="1 2">
    <name type="scientific">Ataeniobius toweri</name>
    <dbReference type="NCBI Taxonomy" id="208326"/>
    <lineage>
        <taxon>Eukaryota</taxon>
        <taxon>Metazoa</taxon>
        <taxon>Chordata</taxon>
        <taxon>Craniata</taxon>
        <taxon>Vertebrata</taxon>
        <taxon>Euteleostomi</taxon>
        <taxon>Actinopterygii</taxon>
        <taxon>Neopterygii</taxon>
        <taxon>Teleostei</taxon>
        <taxon>Neoteleostei</taxon>
        <taxon>Acanthomorphata</taxon>
        <taxon>Ovalentaria</taxon>
        <taxon>Atherinomorphae</taxon>
        <taxon>Cyprinodontiformes</taxon>
        <taxon>Goodeidae</taxon>
        <taxon>Ataeniobius</taxon>
    </lineage>
</organism>
<dbReference type="EMBL" id="JAHUTI010059113">
    <property type="protein sequence ID" value="MED6250609.1"/>
    <property type="molecule type" value="Genomic_DNA"/>
</dbReference>
<gene>
    <name evidence="1" type="ORF">ATANTOWER_000466</name>
</gene>
<accession>A0ABU7BJZ1</accession>
<name>A0ABU7BJZ1_9TELE</name>
<keyword evidence="2" id="KW-1185">Reference proteome</keyword>
<evidence type="ECO:0000313" key="1">
    <source>
        <dbReference type="EMBL" id="MED6250609.1"/>
    </source>
</evidence>
<comment type="caution">
    <text evidence="1">The sequence shown here is derived from an EMBL/GenBank/DDBJ whole genome shotgun (WGS) entry which is preliminary data.</text>
</comment>
<protein>
    <submittedName>
        <fullName evidence="1">Uncharacterized protein</fullName>
    </submittedName>
</protein>
<reference evidence="1 2" key="1">
    <citation type="submission" date="2021-07" db="EMBL/GenBank/DDBJ databases">
        <authorList>
            <person name="Palmer J.M."/>
        </authorList>
    </citation>
    <scope>NUCLEOTIDE SEQUENCE [LARGE SCALE GENOMIC DNA]</scope>
    <source>
        <strain evidence="1 2">AT_MEX2019</strain>
        <tissue evidence="1">Muscle</tissue>
    </source>
</reference>